<dbReference type="PROSITE" id="PS50887">
    <property type="entry name" value="GGDEF"/>
    <property type="match status" value="1"/>
</dbReference>
<evidence type="ECO:0000313" key="3">
    <source>
        <dbReference type="EMBL" id="OWV33347.1"/>
    </source>
</evidence>
<dbReference type="NCBIfam" id="TIGR00254">
    <property type="entry name" value="GGDEF"/>
    <property type="match status" value="1"/>
</dbReference>
<dbReference type="CDD" id="cd01949">
    <property type="entry name" value="GGDEF"/>
    <property type="match status" value="1"/>
</dbReference>
<dbReference type="SUPFAM" id="SSF55785">
    <property type="entry name" value="PYP-like sensor domain (PAS domain)"/>
    <property type="match status" value="1"/>
</dbReference>
<dbReference type="InterPro" id="IPR000160">
    <property type="entry name" value="GGDEF_dom"/>
</dbReference>
<evidence type="ECO:0000259" key="2">
    <source>
        <dbReference type="PROSITE" id="PS50887"/>
    </source>
</evidence>
<gene>
    <name evidence="3" type="ORF">B5C34_07680</name>
</gene>
<protein>
    <recommendedName>
        <fullName evidence="5">Diguanylate cyclase</fullName>
    </recommendedName>
</protein>
<dbReference type="OrthoDB" id="9812260at2"/>
<dbReference type="InterPro" id="IPR029787">
    <property type="entry name" value="Nucleotide_cyclase"/>
</dbReference>
<feature type="domain" description="PAC" evidence="1">
    <location>
        <begin position="43"/>
        <end position="96"/>
    </location>
</feature>
<dbReference type="InterPro" id="IPR052163">
    <property type="entry name" value="DGC-Regulatory_Protein"/>
</dbReference>
<dbReference type="Proteomes" id="UP000198462">
    <property type="component" value="Unassembled WGS sequence"/>
</dbReference>
<dbReference type="EMBL" id="NFZT01000001">
    <property type="protein sequence ID" value="OWV33347.1"/>
    <property type="molecule type" value="Genomic_DNA"/>
</dbReference>
<reference evidence="4" key="1">
    <citation type="submission" date="2017-05" db="EMBL/GenBank/DDBJ databases">
        <authorList>
            <person name="Lin X."/>
        </authorList>
    </citation>
    <scope>NUCLEOTIDE SEQUENCE [LARGE SCALE GENOMIC DNA]</scope>
    <source>
        <strain evidence="4">JLT2012</strain>
    </source>
</reference>
<comment type="caution">
    <text evidence="3">The sequence shown here is derived from an EMBL/GenBank/DDBJ whole genome shotgun (WGS) entry which is preliminary data.</text>
</comment>
<evidence type="ECO:0000259" key="1">
    <source>
        <dbReference type="PROSITE" id="PS50113"/>
    </source>
</evidence>
<dbReference type="PROSITE" id="PS50113">
    <property type="entry name" value="PAC"/>
    <property type="match status" value="1"/>
</dbReference>
<dbReference type="SMART" id="SM00267">
    <property type="entry name" value="GGDEF"/>
    <property type="match status" value="1"/>
</dbReference>
<dbReference type="AlphaFoldDB" id="A0A219B4S2"/>
<dbReference type="PANTHER" id="PTHR46663">
    <property type="entry name" value="DIGUANYLATE CYCLASE DGCT-RELATED"/>
    <property type="match status" value="1"/>
</dbReference>
<evidence type="ECO:0008006" key="5">
    <source>
        <dbReference type="Google" id="ProtNLM"/>
    </source>
</evidence>
<dbReference type="InterPro" id="IPR035965">
    <property type="entry name" value="PAS-like_dom_sf"/>
</dbReference>
<feature type="domain" description="GGDEF" evidence="2">
    <location>
        <begin position="128"/>
        <end position="250"/>
    </location>
</feature>
<accession>A0A219B4S2</accession>
<dbReference type="Gene3D" id="3.30.450.20">
    <property type="entry name" value="PAS domain"/>
    <property type="match status" value="1"/>
</dbReference>
<sequence>MLGYSDSSEADLSDLKAYFVDEGEWRGYRHMVARCLRGEIDMGQHEHRLRHRDGQVLWTVERIAVLERGADGRATMVCGARADISDRLEEERTYRWLAMHDPLTSLPNRRAFQESLENQFGLGGQKDRTIGLVFVDLDHLKAINDADGHAVGDSALRTVARALEAACHPPMTAARIGGDEFAVLLPGVTADELDEFASDLASAANEVSVSVGGALFPRDAVDQPSLEKAADAALYRAKESGRGRAVTTIG</sequence>
<dbReference type="InterPro" id="IPR043128">
    <property type="entry name" value="Rev_trsase/Diguanyl_cyclase"/>
</dbReference>
<keyword evidence="4" id="KW-1185">Reference proteome</keyword>
<dbReference type="Gene3D" id="3.30.70.270">
    <property type="match status" value="1"/>
</dbReference>
<organism evidence="3 4">
    <name type="scientific">Pacificimonas flava</name>
    <dbReference type="NCBI Taxonomy" id="1234595"/>
    <lineage>
        <taxon>Bacteria</taxon>
        <taxon>Pseudomonadati</taxon>
        <taxon>Pseudomonadota</taxon>
        <taxon>Alphaproteobacteria</taxon>
        <taxon>Sphingomonadales</taxon>
        <taxon>Sphingosinicellaceae</taxon>
        <taxon>Pacificimonas</taxon>
    </lineage>
</organism>
<dbReference type="PANTHER" id="PTHR46663:SF3">
    <property type="entry name" value="SLL0267 PROTEIN"/>
    <property type="match status" value="1"/>
</dbReference>
<dbReference type="InterPro" id="IPR000700">
    <property type="entry name" value="PAS-assoc_C"/>
</dbReference>
<evidence type="ECO:0000313" key="4">
    <source>
        <dbReference type="Proteomes" id="UP000198462"/>
    </source>
</evidence>
<dbReference type="SUPFAM" id="SSF55073">
    <property type="entry name" value="Nucleotide cyclase"/>
    <property type="match status" value="1"/>
</dbReference>
<proteinExistence type="predicted"/>
<dbReference type="Pfam" id="PF00990">
    <property type="entry name" value="GGDEF"/>
    <property type="match status" value="1"/>
</dbReference>
<name>A0A219B4S2_9SPHN</name>